<organism evidence="2 3">
    <name type="scientific">Symbiodinium microadriaticum</name>
    <name type="common">Dinoflagellate</name>
    <name type="synonym">Zooxanthella microadriatica</name>
    <dbReference type="NCBI Taxonomy" id="2951"/>
    <lineage>
        <taxon>Eukaryota</taxon>
        <taxon>Sar</taxon>
        <taxon>Alveolata</taxon>
        <taxon>Dinophyceae</taxon>
        <taxon>Suessiales</taxon>
        <taxon>Symbiodiniaceae</taxon>
        <taxon>Symbiodinium</taxon>
    </lineage>
</organism>
<accession>A0A1Q9BX44</accession>
<proteinExistence type="predicted"/>
<dbReference type="Proteomes" id="UP000186817">
    <property type="component" value="Unassembled WGS sequence"/>
</dbReference>
<protein>
    <submittedName>
        <fullName evidence="2">Uncharacterized protein</fullName>
    </submittedName>
</protein>
<sequence length="121" mass="12807">AVRYAVTGVLSTKSGAEPGEDFGLWEIASVYGLAMIMVDFSGEIAKMIRRWKNEKPFVTSGGETGKAIATSGELVVVATDPDAGMTLANIRWLPAIAKEKKGWNPGHTFGSQNPGAPNSPK</sequence>
<feature type="region of interest" description="Disordered" evidence="1">
    <location>
        <begin position="102"/>
        <end position="121"/>
    </location>
</feature>
<gene>
    <name evidence="2" type="ORF">AK812_SmicGene44968</name>
</gene>
<evidence type="ECO:0000256" key="1">
    <source>
        <dbReference type="SAM" id="MobiDB-lite"/>
    </source>
</evidence>
<feature type="compositionally biased region" description="Polar residues" evidence="1">
    <location>
        <begin position="109"/>
        <end position="121"/>
    </location>
</feature>
<evidence type="ECO:0000313" key="2">
    <source>
        <dbReference type="EMBL" id="OLP75267.1"/>
    </source>
</evidence>
<evidence type="ECO:0000313" key="3">
    <source>
        <dbReference type="Proteomes" id="UP000186817"/>
    </source>
</evidence>
<dbReference type="AlphaFoldDB" id="A0A1Q9BX44"/>
<dbReference type="OrthoDB" id="10485340at2759"/>
<name>A0A1Q9BX44_SYMMI</name>
<feature type="non-terminal residue" evidence="2">
    <location>
        <position position="1"/>
    </location>
</feature>
<reference evidence="2 3" key="1">
    <citation type="submission" date="2016-02" db="EMBL/GenBank/DDBJ databases">
        <title>Genome analysis of coral dinoflagellate symbionts highlights evolutionary adaptations to a symbiotic lifestyle.</title>
        <authorList>
            <person name="Aranda M."/>
            <person name="Li Y."/>
            <person name="Liew Y.J."/>
            <person name="Baumgarten S."/>
            <person name="Simakov O."/>
            <person name="Wilson M."/>
            <person name="Piel J."/>
            <person name="Ashoor H."/>
            <person name="Bougouffa S."/>
            <person name="Bajic V.B."/>
            <person name="Ryu T."/>
            <person name="Ravasi T."/>
            <person name="Bayer T."/>
            <person name="Micklem G."/>
            <person name="Kim H."/>
            <person name="Bhak J."/>
            <person name="Lajeunesse T.C."/>
            <person name="Voolstra C.R."/>
        </authorList>
    </citation>
    <scope>NUCLEOTIDE SEQUENCE [LARGE SCALE GENOMIC DNA]</scope>
    <source>
        <strain evidence="2 3">CCMP2467</strain>
    </source>
</reference>
<comment type="caution">
    <text evidence="2">The sequence shown here is derived from an EMBL/GenBank/DDBJ whole genome shotgun (WGS) entry which is preliminary data.</text>
</comment>
<keyword evidence="3" id="KW-1185">Reference proteome</keyword>
<dbReference type="EMBL" id="LSRX01002632">
    <property type="protein sequence ID" value="OLP75267.1"/>
    <property type="molecule type" value="Genomic_DNA"/>
</dbReference>